<dbReference type="SUPFAM" id="SSF52058">
    <property type="entry name" value="L domain-like"/>
    <property type="match status" value="1"/>
</dbReference>
<dbReference type="InterPro" id="IPR032675">
    <property type="entry name" value="LRR_dom_sf"/>
</dbReference>
<proteinExistence type="predicted"/>
<keyword evidence="3" id="KW-1185">Reference proteome</keyword>
<protein>
    <recommendedName>
        <fullName evidence="1">R13L1/DRL21-like LRR repeat region domain-containing protein</fullName>
    </recommendedName>
</protein>
<dbReference type="PANTHER" id="PTHR47186:SF3">
    <property type="entry name" value="OS09G0267800 PROTEIN"/>
    <property type="match status" value="1"/>
</dbReference>
<feature type="domain" description="R13L1/DRL21-like LRR repeat region" evidence="1">
    <location>
        <begin position="86"/>
        <end position="216"/>
    </location>
</feature>
<name>A0A7J7LAT6_9MAGN</name>
<dbReference type="EMBL" id="JACGCM010002459">
    <property type="protein sequence ID" value="KAF6139682.1"/>
    <property type="molecule type" value="Genomic_DNA"/>
</dbReference>
<dbReference type="Pfam" id="PF25019">
    <property type="entry name" value="LRR_R13L1-DRL21"/>
    <property type="match status" value="1"/>
</dbReference>
<evidence type="ECO:0000313" key="2">
    <source>
        <dbReference type="EMBL" id="KAF6139682.1"/>
    </source>
</evidence>
<dbReference type="InterPro" id="IPR001611">
    <property type="entry name" value="Leu-rich_rpt"/>
</dbReference>
<dbReference type="Gene3D" id="3.80.10.10">
    <property type="entry name" value="Ribonuclease Inhibitor"/>
    <property type="match status" value="1"/>
</dbReference>
<evidence type="ECO:0000313" key="3">
    <source>
        <dbReference type="Proteomes" id="UP000541444"/>
    </source>
</evidence>
<reference evidence="2 3" key="1">
    <citation type="journal article" date="2020" name="IScience">
        <title>Genome Sequencing of the Endangered Kingdonia uniflora (Circaeasteraceae, Ranunculales) Reveals Potential Mechanisms of Evolutionary Specialization.</title>
        <authorList>
            <person name="Sun Y."/>
            <person name="Deng T."/>
            <person name="Zhang A."/>
            <person name="Moore M.J."/>
            <person name="Landis J.B."/>
            <person name="Lin N."/>
            <person name="Zhang H."/>
            <person name="Zhang X."/>
            <person name="Huang J."/>
            <person name="Zhang X."/>
            <person name="Sun H."/>
            <person name="Wang H."/>
        </authorList>
    </citation>
    <scope>NUCLEOTIDE SEQUENCE [LARGE SCALE GENOMIC DNA]</scope>
    <source>
        <strain evidence="2">TB1705</strain>
        <tissue evidence="2">Leaf</tissue>
    </source>
</reference>
<organism evidence="2 3">
    <name type="scientific">Kingdonia uniflora</name>
    <dbReference type="NCBI Taxonomy" id="39325"/>
    <lineage>
        <taxon>Eukaryota</taxon>
        <taxon>Viridiplantae</taxon>
        <taxon>Streptophyta</taxon>
        <taxon>Embryophyta</taxon>
        <taxon>Tracheophyta</taxon>
        <taxon>Spermatophyta</taxon>
        <taxon>Magnoliopsida</taxon>
        <taxon>Ranunculales</taxon>
        <taxon>Circaeasteraceae</taxon>
        <taxon>Kingdonia</taxon>
    </lineage>
</organism>
<dbReference type="AlphaFoldDB" id="A0A7J7LAT6"/>
<accession>A0A7J7LAT6</accession>
<gene>
    <name evidence="2" type="ORF">GIB67_002487</name>
</gene>
<dbReference type="PANTHER" id="PTHR47186">
    <property type="entry name" value="LEUCINE-RICH REPEAT-CONTAINING PROTEIN 57"/>
    <property type="match status" value="1"/>
</dbReference>
<dbReference type="OrthoDB" id="1166019at2759"/>
<comment type="caution">
    <text evidence="2">The sequence shown here is derived from an EMBL/GenBank/DDBJ whole genome shotgun (WGS) entry which is preliminary data.</text>
</comment>
<dbReference type="InterPro" id="IPR056789">
    <property type="entry name" value="LRR_R13L1-DRL21"/>
</dbReference>
<sequence>MLNLNLRIIGLHTHIHLNGKIFRLWTCLRSLDLSDNYDIGKLPDEIGELIHLRYLDLSRTWVKKLPNSLSNLCNLQTLKLNGCILLCELPGSIEISGLWRVKSANEAKEVQLASKRGIHALTLDFGLPNESKNISEGYKEEMEGVLEVLQPHPNLEELKINQYPGSKLPSWMMSELAPIFSKLRTLELTNLTQCTSTTLPSLGRLPMLEVLKIKGMKSVRRLGLDFLGISDIEEEDNNTTSSINRGQLIAFPSLIHLKLQLMFGLEEWVLPCHAPKSTF</sequence>
<evidence type="ECO:0000259" key="1">
    <source>
        <dbReference type="Pfam" id="PF25019"/>
    </source>
</evidence>
<dbReference type="Pfam" id="PF13855">
    <property type="entry name" value="LRR_8"/>
    <property type="match status" value="1"/>
</dbReference>
<dbReference type="Proteomes" id="UP000541444">
    <property type="component" value="Unassembled WGS sequence"/>
</dbReference>